<accession>A0A6N9TIT2</accession>
<evidence type="ECO:0000256" key="5">
    <source>
        <dbReference type="ARBA" id="ARBA00023136"/>
    </source>
</evidence>
<evidence type="ECO:0000313" key="7">
    <source>
        <dbReference type="EMBL" id="NDW15439.1"/>
    </source>
</evidence>
<dbReference type="PANTHER" id="PTHR23427:SF2">
    <property type="entry name" value="SURFEIT LOCUS PROTEIN 1"/>
    <property type="match status" value="1"/>
</dbReference>
<dbReference type="Pfam" id="PF02104">
    <property type="entry name" value="SURF1"/>
    <property type="match status" value="1"/>
</dbReference>
<keyword evidence="5 6" id="KW-0472">Membrane</keyword>
<comment type="subcellular location">
    <subcellularLocation>
        <location evidence="6">Cell membrane</location>
        <topology evidence="6">Multi-pass membrane protein</topology>
    </subcellularLocation>
    <subcellularLocation>
        <location evidence="1">Membrane</location>
    </subcellularLocation>
</comment>
<protein>
    <recommendedName>
        <fullName evidence="6">SURF1-like protein</fullName>
    </recommendedName>
</protein>
<dbReference type="PANTHER" id="PTHR23427">
    <property type="entry name" value="SURFEIT LOCUS PROTEIN"/>
    <property type="match status" value="1"/>
</dbReference>
<comment type="caution">
    <text evidence="7">The sequence shown here is derived from an EMBL/GenBank/DDBJ whole genome shotgun (WGS) entry which is preliminary data.</text>
</comment>
<dbReference type="InterPro" id="IPR045214">
    <property type="entry name" value="Surf1/Surf4"/>
</dbReference>
<dbReference type="PROSITE" id="PS50895">
    <property type="entry name" value="SURF1"/>
    <property type="match status" value="1"/>
</dbReference>
<keyword evidence="4 6" id="KW-1133">Transmembrane helix</keyword>
<dbReference type="CDD" id="cd06662">
    <property type="entry name" value="SURF1"/>
    <property type="match status" value="1"/>
</dbReference>
<evidence type="ECO:0000256" key="4">
    <source>
        <dbReference type="ARBA" id="ARBA00022989"/>
    </source>
</evidence>
<evidence type="ECO:0000256" key="3">
    <source>
        <dbReference type="ARBA" id="ARBA00022692"/>
    </source>
</evidence>
<keyword evidence="3 6" id="KW-0812">Transmembrane</keyword>
<reference evidence="7 8" key="1">
    <citation type="submission" date="2020-01" db="EMBL/GenBank/DDBJ databases">
        <title>Genomes of bacteria type strains.</title>
        <authorList>
            <person name="Chen J."/>
            <person name="Zhu S."/>
            <person name="Yang J."/>
        </authorList>
    </citation>
    <scope>NUCLEOTIDE SEQUENCE [LARGE SCALE GENOMIC DNA]</scope>
    <source>
        <strain evidence="7 8">LMG 24078</strain>
    </source>
</reference>
<organism evidence="7 8">
    <name type="scientific">Alteromonas genovensis</name>
    <dbReference type="NCBI Taxonomy" id="471225"/>
    <lineage>
        <taxon>Bacteria</taxon>
        <taxon>Pseudomonadati</taxon>
        <taxon>Pseudomonadota</taxon>
        <taxon>Gammaproteobacteria</taxon>
        <taxon>Alteromonadales</taxon>
        <taxon>Alteromonadaceae</taxon>
        <taxon>Alteromonas/Salinimonas group</taxon>
        <taxon>Alteromonas</taxon>
    </lineage>
</organism>
<keyword evidence="8" id="KW-1185">Reference proteome</keyword>
<gene>
    <name evidence="7" type="ORF">GTQ48_07890</name>
</gene>
<evidence type="ECO:0000313" key="8">
    <source>
        <dbReference type="Proteomes" id="UP000471381"/>
    </source>
</evidence>
<dbReference type="GO" id="GO:0005886">
    <property type="term" value="C:plasma membrane"/>
    <property type="evidence" value="ECO:0007669"/>
    <property type="project" value="UniProtKB-SubCell"/>
</dbReference>
<comment type="similarity">
    <text evidence="2 6">Belongs to the SURF1 family.</text>
</comment>
<name>A0A6N9TIT2_9ALTE</name>
<keyword evidence="6" id="KW-1003">Cell membrane</keyword>
<dbReference type="AlphaFoldDB" id="A0A6N9TIT2"/>
<dbReference type="EMBL" id="JAAAWO010000004">
    <property type="protein sequence ID" value="NDW15439.1"/>
    <property type="molecule type" value="Genomic_DNA"/>
</dbReference>
<feature type="transmembrane region" description="Helical" evidence="6">
    <location>
        <begin position="7"/>
        <end position="29"/>
    </location>
</feature>
<feature type="transmembrane region" description="Helical" evidence="6">
    <location>
        <begin position="205"/>
        <end position="226"/>
    </location>
</feature>
<evidence type="ECO:0000256" key="1">
    <source>
        <dbReference type="ARBA" id="ARBA00004370"/>
    </source>
</evidence>
<proteinExistence type="inferred from homology"/>
<dbReference type="Proteomes" id="UP000471381">
    <property type="component" value="Unassembled WGS sequence"/>
</dbReference>
<evidence type="ECO:0000256" key="2">
    <source>
        <dbReference type="ARBA" id="ARBA00007165"/>
    </source>
</evidence>
<dbReference type="RefSeq" id="WP_163106092.1">
    <property type="nucleotide sequence ID" value="NZ_JAAAWO010000004.1"/>
</dbReference>
<dbReference type="InterPro" id="IPR002994">
    <property type="entry name" value="Surf1/Shy1"/>
</dbReference>
<sequence length="234" mass="25798">MPQRSQFLIPWLLTALSVAAMCGLGFWQLERMVEKQQRLASIAQKQSNESLSLIDALSQKDPRDISINFVGTPDSTRPLLLDNQIHEQQVGFDVFAPVSTNAGWILVNYGWIAAPDLQRTIPEVNLPNGNKEFEGVITVPGSNPLITETNVNFSQFPALIQQVAFASLNQSLNIKLLPYVVELTSPDSAFVRDYKPVVMPPEKHLGYAVQWFGLAIAAAAIGGFAISKKGRIHE</sequence>
<evidence type="ECO:0000256" key="6">
    <source>
        <dbReference type="RuleBase" id="RU363076"/>
    </source>
</evidence>